<proteinExistence type="predicted"/>
<evidence type="ECO:0000256" key="1">
    <source>
        <dbReference type="SAM" id="MobiDB-lite"/>
    </source>
</evidence>
<sequence>MDTRPQSQIPHPRRYTPSPRSDQLPPTTVPKGSLDGTRWASYLSDSSHEPHPTTTSNANAADSNHKMIPAPDRSRNISGVQSTLLVSGLGAERRLGRWLNIKGEGVVNSSLVLMFHP</sequence>
<feature type="non-terminal residue" evidence="2">
    <location>
        <position position="117"/>
    </location>
</feature>
<name>A0A0C9VQC1_9AGAM</name>
<gene>
    <name evidence="2" type="ORF">HYDPIDRAFT_118046</name>
</gene>
<keyword evidence="3" id="KW-1185">Reference proteome</keyword>
<dbReference type="OrthoDB" id="189968at2759"/>
<dbReference type="AlphaFoldDB" id="A0A0C9VQC1"/>
<feature type="compositionally biased region" description="Polar residues" evidence="1">
    <location>
        <begin position="52"/>
        <end position="62"/>
    </location>
</feature>
<accession>A0A0C9VQC1</accession>
<feature type="region of interest" description="Disordered" evidence="1">
    <location>
        <begin position="1"/>
        <end position="75"/>
    </location>
</feature>
<dbReference type="EMBL" id="KN839879">
    <property type="protein sequence ID" value="KIJ59915.1"/>
    <property type="molecule type" value="Genomic_DNA"/>
</dbReference>
<dbReference type="Proteomes" id="UP000053820">
    <property type="component" value="Unassembled WGS sequence"/>
</dbReference>
<evidence type="ECO:0000313" key="2">
    <source>
        <dbReference type="EMBL" id="KIJ59915.1"/>
    </source>
</evidence>
<organism evidence="2 3">
    <name type="scientific">Hydnomerulius pinastri MD-312</name>
    <dbReference type="NCBI Taxonomy" id="994086"/>
    <lineage>
        <taxon>Eukaryota</taxon>
        <taxon>Fungi</taxon>
        <taxon>Dikarya</taxon>
        <taxon>Basidiomycota</taxon>
        <taxon>Agaricomycotina</taxon>
        <taxon>Agaricomycetes</taxon>
        <taxon>Agaricomycetidae</taxon>
        <taxon>Boletales</taxon>
        <taxon>Boletales incertae sedis</taxon>
        <taxon>Leucogyrophana</taxon>
    </lineage>
</organism>
<dbReference type="HOGENOM" id="CLU_2090478_0_0_1"/>
<protein>
    <submittedName>
        <fullName evidence="2">Unplaced genomic scaffold scaffold_45, whole genome shotgun sequence</fullName>
    </submittedName>
</protein>
<reference evidence="2 3" key="1">
    <citation type="submission" date="2014-04" db="EMBL/GenBank/DDBJ databases">
        <title>Evolutionary Origins and Diversification of the Mycorrhizal Mutualists.</title>
        <authorList>
            <consortium name="DOE Joint Genome Institute"/>
            <consortium name="Mycorrhizal Genomics Consortium"/>
            <person name="Kohler A."/>
            <person name="Kuo A."/>
            <person name="Nagy L.G."/>
            <person name="Floudas D."/>
            <person name="Copeland A."/>
            <person name="Barry K.W."/>
            <person name="Cichocki N."/>
            <person name="Veneault-Fourrey C."/>
            <person name="LaButti K."/>
            <person name="Lindquist E.A."/>
            <person name="Lipzen A."/>
            <person name="Lundell T."/>
            <person name="Morin E."/>
            <person name="Murat C."/>
            <person name="Riley R."/>
            <person name="Ohm R."/>
            <person name="Sun H."/>
            <person name="Tunlid A."/>
            <person name="Henrissat B."/>
            <person name="Grigoriev I.V."/>
            <person name="Hibbett D.S."/>
            <person name="Martin F."/>
        </authorList>
    </citation>
    <scope>NUCLEOTIDE SEQUENCE [LARGE SCALE GENOMIC DNA]</scope>
    <source>
        <strain evidence="2 3">MD-312</strain>
    </source>
</reference>
<evidence type="ECO:0000313" key="3">
    <source>
        <dbReference type="Proteomes" id="UP000053820"/>
    </source>
</evidence>